<gene>
    <name evidence="2" type="ORF">RRG08_045468</name>
</gene>
<name>A0AAE1AF36_9GAST</name>
<evidence type="ECO:0000256" key="1">
    <source>
        <dbReference type="SAM" id="MobiDB-lite"/>
    </source>
</evidence>
<dbReference type="AlphaFoldDB" id="A0AAE1AF36"/>
<evidence type="ECO:0000313" key="2">
    <source>
        <dbReference type="EMBL" id="KAK3786081.1"/>
    </source>
</evidence>
<dbReference type="EMBL" id="JAWDGP010002014">
    <property type="protein sequence ID" value="KAK3786081.1"/>
    <property type="molecule type" value="Genomic_DNA"/>
</dbReference>
<sequence>MNVSETDAFQGLTVTDPQKCPSAVVFILNLLQCPVPESVWWEPAWLGWQPSKSVSTSVWIQSAMSSTLTSEGYGPVTGTGRQATRHARGII</sequence>
<comment type="caution">
    <text evidence="2">The sequence shown here is derived from an EMBL/GenBank/DDBJ whole genome shotgun (WGS) entry which is preliminary data.</text>
</comment>
<dbReference type="Proteomes" id="UP001283361">
    <property type="component" value="Unassembled WGS sequence"/>
</dbReference>
<accession>A0AAE1AF36</accession>
<proteinExistence type="predicted"/>
<keyword evidence="3" id="KW-1185">Reference proteome</keyword>
<evidence type="ECO:0000313" key="3">
    <source>
        <dbReference type="Proteomes" id="UP001283361"/>
    </source>
</evidence>
<feature type="region of interest" description="Disordered" evidence="1">
    <location>
        <begin position="71"/>
        <end position="91"/>
    </location>
</feature>
<reference evidence="2" key="1">
    <citation type="journal article" date="2023" name="G3 (Bethesda)">
        <title>A reference genome for the long-term kleptoplast-retaining sea slug Elysia crispata morphotype clarki.</title>
        <authorList>
            <person name="Eastman K.E."/>
            <person name="Pendleton A.L."/>
            <person name="Shaikh M.A."/>
            <person name="Suttiyut T."/>
            <person name="Ogas R."/>
            <person name="Tomko P."/>
            <person name="Gavelis G."/>
            <person name="Widhalm J.R."/>
            <person name="Wisecaver J.H."/>
        </authorList>
    </citation>
    <scope>NUCLEOTIDE SEQUENCE</scope>
    <source>
        <strain evidence="2">ECLA1</strain>
    </source>
</reference>
<protein>
    <submittedName>
        <fullName evidence="2">Uncharacterized protein</fullName>
    </submittedName>
</protein>
<organism evidence="2 3">
    <name type="scientific">Elysia crispata</name>
    <name type="common">lettuce slug</name>
    <dbReference type="NCBI Taxonomy" id="231223"/>
    <lineage>
        <taxon>Eukaryota</taxon>
        <taxon>Metazoa</taxon>
        <taxon>Spiralia</taxon>
        <taxon>Lophotrochozoa</taxon>
        <taxon>Mollusca</taxon>
        <taxon>Gastropoda</taxon>
        <taxon>Heterobranchia</taxon>
        <taxon>Euthyneura</taxon>
        <taxon>Panpulmonata</taxon>
        <taxon>Sacoglossa</taxon>
        <taxon>Placobranchoidea</taxon>
        <taxon>Plakobranchidae</taxon>
        <taxon>Elysia</taxon>
    </lineage>
</organism>